<dbReference type="InterPro" id="IPR055768">
    <property type="entry name" value="DUF7344"/>
</dbReference>
<feature type="region of interest" description="Disordered" evidence="1">
    <location>
        <begin position="1"/>
        <end position="23"/>
    </location>
</feature>
<feature type="domain" description="DUF7344" evidence="2">
    <location>
        <begin position="27"/>
        <end position="104"/>
    </location>
</feature>
<proteinExistence type="predicted"/>
<dbReference type="AlphaFoldDB" id="A0A1I6M5N2"/>
<dbReference type="RefSeq" id="WP_089818681.1">
    <property type="nucleotide sequence ID" value="NZ_FOZK01000004.1"/>
</dbReference>
<dbReference type="Pfam" id="PF24035">
    <property type="entry name" value="DUF7344"/>
    <property type="match status" value="1"/>
</dbReference>
<reference evidence="3 4" key="1">
    <citation type="submission" date="2016-10" db="EMBL/GenBank/DDBJ databases">
        <authorList>
            <person name="de Groot N.N."/>
        </authorList>
    </citation>
    <scope>NUCLEOTIDE SEQUENCE [LARGE SCALE GENOMIC DNA]</scope>
    <source>
        <strain evidence="3 4">CGMCC 1.10457</strain>
    </source>
</reference>
<evidence type="ECO:0000313" key="4">
    <source>
        <dbReference type="Proteomes" id="UP000199062"/>
    </source>
</evidence>
<dbReference type="OrthoDB" id="177799at2157"/>
<organism evidence="3 4">
    <name type="scientific">Halomicrobium zhouii</name>
    <dbReference type="NCBI Taxonomy" id="767519"/>
    <lineage>
        <taxon>Archaea</taxon>
        <taxon>Methanobacteriati</taxon>
        <taxon>Methanobacteriota</taxon>
        <taxon>Stenosarchaea group</taxon>
        <taxon>Halobacteria</taxon>
        <taxon>Halobacteriales</taxon>
        <taxon>Haloarculaceae</taxon>
        <taxon>Halomicrobium</taxon>
    </lineage>
</organism>
<gene>
    <name evidence="3" type="ORF">SAMN05216559_3814</name>
</gene>
<accession>A0A1I6M5N2</accession>
<evidence type="ECO:0000256" key="1">
    <source>
        <dbReference type="SAM" id="MobiDB-lite"/>
    </source>
</evidence>
<dbReference type="Proteomes" id="UP000199062">
    <property type="component" value="Unassembled WGS sequence"/>
</dbReference>
<dbReference type="EMBL" id="FOZK01000004">
    <property type="protein sequence ID" value="SFS10822.1"/>
    <property type="molecule type" value="Genomic_DNA"/>
</dbReference>
<keyword evidence="4" id="KW-1185">Reference proteome</keyword>
<sequence length="112" mass="12297">MYSRVGDSPGRTERTDATGPPAEELADVLDDPHCRHLLDILDEEDGPVQEPDLARRVVARITGTSADAVDDDVQRRVQTWLHHGQLPVLDEYGVVEFDADAGEISIGKSPRP</sequence>
<evidence type="ECO:0000259" key="2">
    <source>
        <dbReference type="Pfam" id="PF24035"/>
    </source>
</evidence>
<name>A0A1I6M5N2_9EURY</name>
<protein>
    <recommendedName>
        <fullName evidence="2">DUF7344 domain-containing protein</fullName>
    </recommendedName>
</protein>
<evidence type="ECO:0000313" key="3">
    <source>
        <dbReference type="EMBL" id="SFS10822.1"/>
    </source>
</evidence>